<dbReference type="InterPro" id="IPR018044">
    <property type="entry name" value="Peptidase_S11"/>
</dbReference>
<sequence length="308" mass="34095">MQKRKRMNVRFLPLIIFIMLMFILYGFIASGSILFGTASERVPEQKGYTIHSRQAILVDLTTGKTLFRQQEEQRAYPASLTKIMTTLLAIEHIHDLHKTVQMPATVFSDLRDKDASMAGFLPNEDVKIIDLLYGTLLPSGADASGTLAISVAGSEQAFVSMMNQKAAELGMRHTHFANDSGLQDPRHYTTAKDLSLLLSYALKNSTFRQVFTTKQHRIDPTNLHPDGIMLHSTLFQKIGSGQINGGAILGGKTGYTDEAGLCLASLAKMNGHEYILITLGAPGNHSTTQYDIEDAYTIFKNQNERNAR</sequence>
<dbReference type="PANTHER" id="PTHR21581:SF26">
    <property type="entry name" value="D-ALANYL-D-ALANINE ENDOPEPTIDASE"/>
    <property type="match status" value="1"/>
</dbReference>
<dbReference type="STRING" id="1395513.P343_00300"/>
<keyword evidence="3" id="KW-0378">Hydrolase</keyword>
<dbReference type="PANTHER" id="PTHR21581">
    <property type="entry name" value="D-ALANYL-D-ALANINE CARBOXYPEPTIDASE"/>
    <property type="match status" value="1"/>
</dbReference>
<evidence type="ECO:0000313" key="12">
    <source>
        <dbReference type="EMBL" id="EST13282.1"/>
    </source>
</evidence>
<dbReference type="OrthoDB" id="9791132at2"/>
<protein>
    <submittedName>
        <fullName evidence="12">Peptidase M15</fullName>
    </submittedName>
</protein>
<evidence type="ECO:0000256" key="5">
    <source>
        <dbReference type="ARBA" id="ARBA00022984"/>
    </source>
</evidence>
<feature type="active site" description="Proton acceptor" evidence="7">
    <location>
        <position position="82"/>
    </location>
</feature>
<keyword evidence="2" id="KW-0732">Signal</keyword>
<dbReference type="GO" id="GO:0071555">
    <property type="term" value="P:cell wall organization"/>
    <property type="evidence" value="ECO:0007669"/>
    <property type="project" value="UniProtKB-KW"/>
</dbReference>
<dbReference type="Proteomes" id="UP000018296">
    <property type="component" value="Unassembled WGS sequence"/>
</dbReference>
<dbReference type="GO" id="GO:0009002">
    <property type="term" value="F:serine-type D-Ala-D-Ala carboxypeptidase activity"/>
    <property type="evidence" value="ECO:0007669"/>
    <property type="project" value="InterPro"/>
</dbReference>
<dbReference type="Pfam" id="PF00768">
    <property type="entry name" value="Peptidase_S11"/>
    <property type="match status" value="1"/>
</dbReference>
<feature type="domain" description="Peptidase S11 D-alanyl-D-alanine carboxypeptidase A N-terminal" evidence="11">
    <location>
        <begin position="46"/>
        <end position="282"/>
    </location>
</feature>
<keyword evidence="5" id="KW-0573">Peptidoglycan synthesis</keyword>
<keyword evidence="6" id="KW-0961">Cell wall biogenesis/degradation</keyword>
<feature type="transmembrane region" description="Helical" evidence="10">
    <location>
        <begin position="12"/>
        <end position="35"/>
    </location>
</feature>
<evidence type="ECO:0000256" key="9">
    <source>
        <dbReference type="RuleBase" id="RU004016"/>
    </source>
</evidence>
<organism evidence="12 13">
    <name type="scientific">Sporolactobacillus laevolacticus DSM 442</name>
    <dbReference type="NCBI Taxonomy" id="1395513"/>
    <lineage>
        <taxon>Bacteria</taxon>
        <taxon>Bacillati</taxon>
        <taxon>Bacillota</taxon>
        <taxon>Bacilli</taxon>
        <taxon>Bacillales</taxon>
        <taxon>Sporolactobacillaceae</taxon>
        <taxon>Sporolactobacillus</taxon>
    </lineage>
</organism>
<dbReference type="Gene3D" id="3.40.710.10">
    <property type="entry name" value="DD-peptidase/beta-lactamase superfamily"/>
    <property type="match status" value="1"/>
</dbReference>
<keyword evidence="13" id="KW-1185">Reference proteome</keyword>
<evidence type="ECO:0000256" key="10">
    <source>
        <dbReference type="SAM" id="Phobius"/>
    </source>
</evidence>
<dbReference type="GO" id="GO:0009252">
    <property type="term" value="P:peptidoglycan biosynthetic process"/>
    <property type="evidence" value="ECO:0007669"/>
    <property type="project" value="UniProtKB-KW"/>
</dbReference>
<feature type="binding site" evidence="8">
    <location>
        <position position="252"/>
    </location>
    <ligand>
        <name>substrate</name>
    </ligand>
</feature>
<gene>
    <name evidence="12" type="ORF">P343_00300</name>
</gene>
<dbReference type="InterPro" id="IPR012338">
    <property type="entry name" value="Beta-lactam/transpept-like"/>
</dbReference>
<evidence type="ECO:0000256" key="6">
    <source>
        <dbReference type="ARBA" id="ARBA00023316"/>
    </source>
</evidence>
<dbReference type="EMBL" id="AWTC01000001">
    <property type="protein sequence ID" value="EST13282.1"/>
    <property type="molecule type" value="Genomic_DNA"/>
</dbReference>
<evidence type="ECO:0000256" key="3">
    <source>
        <dbReference type="ARBA" id="ARBA00022801"/>
    </source>
</evidence>
<evidence type="ECO:0000256" key="8">
    <source>
        <dbReference type="PIRSR" id="PIRSR618044-2"/>
    </source>
</evidence>
<dbReference type="PRINTS" id="PR00725">
    <property type="entry name" value="DADACBPTASE1"/>
</dbReference>
<evidence type="ECO:0000256" key="7">
    <source>
        <dbReference type="PIRSR" id="PIRSR618044-1"/>
    </source>
</evidence>
<evidence type="ECO:0000313" key="13">
    <source>
        <dbReference type="Proteomes" id="UP000018296"/>
    </source>
</evidence>
<evidence type="ECO:0000256" key="4">
    <source>
        <dbReference type="ARBA" id="ARBA00022960"/>
    </source>
</evidence>
<dbReference type="eggNOG" id="COG1686">
    <property type="taxonomic scope" value="Bacteria"/>
</dbReference>
<keyword evidence="10" id="KW-0812">Transmembrane</keyword>
<keyword evidence="10" id="KW-0472">Membrane</keyword>
<dbReference type="GO" id="GO:0008360">
    <property type="term" value="P:regulation of cell shape"/>
    <property type="evidence" value="ECO:0007669"/>
    <property type="project" value="UniProtKB-KW"/>
</dbReference>
<comment type="similarity">
    <text evidence="1 9">Belongs to the peptidase S11 family.</text>
</comment>
<evidence type="ECO:0000256" key="1">
    <source>
        <dbReference type="ARBA" id="ARBA00007164"/>
    </source>
</evidence>
<dbReference type="InterPro" id="IPR001967">
    <property type="entry name" value="Peptidase_S11_N"/>
</dbReference>
<name>V6J0C5_9BACL</name>
<dbReference type="SUPFAM" id="SSF56601">
    <property type="entry name" value="beta-lactamase/transpeptidase-like"/>
    <property type="match status" value="1"/>
</dbReference>
<feature type="active site" evidence="7">
    <location>
        <position position="139"/>
    </location>
</feature>
<dbReference type="PATRIC" id="fig|1395513.3.peg.62"/>
<comment type="caution">
    <text evidence="12">The sequence shown here is derived from an EMBL/GenBank/DDBJ whole genome shotgun (WGS) entry which is preliminary data.</text>
</comment>
<evidence type="ECO:0000256" key="2">
    <source>
        <dbReference type="ARBA" id="ARBA00022729"/>
    </source>
</evidence>
<keyword evidence="4" id="KW-0133">Cell shape</keyword>
<dbReference type="AlphaFoldDB" id="V6J0C5"/>
<dbReference type="GO" id="GO:0006508">
    <property type="term" value="P:proteolysis"/>
    <property type="evidence" value="ECO:0007669"/>
    <property type="project" value="InterPro"/>
</dbReference>
<dbReference type="RefSeq" id="WP_023508387.1">
    <property type="nucleotide sequence ID" value="NZ_AWTC01000001.1"/>
</dbReference>
<keyword evidence="10" id="KW-1133">Transmembrane helix</keyword>
<proteinExistence type="inferred from homology"/>
<evidence type="ECO:0000259" key="11">
    <source>
        <dbReference type="Pfam" id="PF00768"/>
    </source>
</evidence>
<reference evidence="12 13" key="1">
    <citation type="journal article" date="2013" name="Genome Announc.">
        <title>Genome Sequence of Sporolactobacillus laevolacticus DSM442, an Efficient Polymer-Grade D-Lactate Producer from Agricultural Waste Cottonseed as a Nitrogen Source.</title>
        <authorList>
            <person name="Wang H."/>
            <person name="Wang L."/>
            <person name="Ju J."/>
            <person name="Yu B."/>
            <person name="Ma Y."/>
        </authorList>
    </citation>
    <scope>NUCLEOTIDE SEQUENCE [LARGE SCALE GENOMIC DNA]</scope>
    <source>
        <strain evidence="12 13">DSM 442</strain>
    </source>
</reference>
<feature type="active site" description="Acyl-ester intermediate" evidence="7">
    <location>
        <position position="79"/>
    </location>
</feature>
<accession>V6J0C5</accession>